<dbReference type="PROSITE" id="PS00197">
    <property type="entry name" value="2FE2S_FER_1"/>
    <property type="match status" value="1"/>
</dbReference>
<sequence length="93" mass="10140">MAQPLIHLRPCGAALSSSEAHRSLLDALEAHQVAVEFQCRSGYCGACRLRLLAGEVKYHREPLAFVGRGEILPCCCQPVDDIELELSSPPPKL</sequence>
<dbReference type="InterPro" id="IPR036010">
    <property type="entry name" value="2Fe-2S_ferredoxin-like_sf"/>
</dbReference>
<dbReference type="SUPFAM" id="SSF54292">
    <property type="entry name" value="2Fe-2S ferredoxin-like"/>
    <property type="match status" value="1"/>
</dbReference>
<evidence type="ECO:0000313" key="2">
    <source>
        <dbReference type="EMBL" id="MBT9431549.1"/>
    </source>
</evidence>
<dbReference type="PANTHER" id="PTHR30212:SF2">
    <property type="entry name" value="PROTEIN YIIM"/>
    <property type="match status" value="1"/>
</dbReference>
<dbReference type="Proteomes" id="UP000811282">
    <property type="component" value="Unassembled WGS sequence"/>
</dbReference>
<reference evidence="2 3" key="1">
    <citation type="journal article" date="2021" name="Genome Biol. Evol.">
        <title>The evolution of interdependence in a four-way mealybug symbiosis.</title>
        <authorList>
            <person name="Garber A.I."/>
            <person name="Kupper M."/>
            <person name="Laetsch D.R."/>
            <person name="Weldon S.R."/>
            <person name="Ladinsky M.S."/>
            <person name="Bjorkman P.J."/>
            <person name="McCutcheon J.P."/>
        </authorList>
    </citation>
    <scope>NUCLEOTIDE SEQUENCE [LARGE SCALE GENOMIC DNA]</scope>
    <source>
        <strain evidence="2">SOD</strain>
    </source>
</reference>
<comment type="caution">
    <text evidence="2">The sequence shown here is derived from an EMBL/GenBank/DDBJ whole genome shotgun (WGS) entry which is preliminary data.</text>
</comment>
<name>A0ABS5YA73_9GAMM</name>
<dbReference type="PROSITE" id="PS51085">
    <property type="entry name" value="2FE2S_FER_2"/>
    <property type="match status" value="1"/>
</dbReference>
<keyword evidence="3" id="KW-1185">Reference proteome</keyword>
<feature type="domain" description="2Fe-2S ferredoxin-type" evidence="1">
    <location>
        <begin position="4"/>
        <end position="90"/>
    </location>
</feature>
<dbReference type="NCBIfam" id="NF007985">
    <property type="entry name" value="PRK10713.1"/>
    <property type="match status" value="1"/>
</dbReference>
<dbReference type="Pfam" id="PF00111">
    <property type="entry name" value="Fer2"/>
    <property type="match status" value="1"/>
</dbReference>
<dbReference type="RefSeq" id="WP_215668674.1">
    <property type="nucleotide sequence ID" value="NZ_JAFJYC010000001.1"/>
</dbReference>
<dbReference type="EMBL" id="JAFJYC010000001">
    <property type="protein sequence ID" value="MBT9431549.1"/>
    <property type="molecule type" value="Genomic_DNA"/>
</dbReference>
<gene>
    <name evidence="2" type="ORF">JZM24_04180</name>
</gene>
<dbReference type="InterPro" id="IPR006058">
    <property type="entry name" value="2Fe2S_fd_BS"/>
</dbReference>
<dbReference type="InterPro" id="IPR052353">
    <property type="entry name" value="Benzoxazolinone_Detox_Enz"/>
</dbReference>
<dbReference type="InterPro" id="IPR001041">
    <property type="entry name" value="2Fe-2S_ferredoxin-type"/>
</dbReference>
<dbReference type="CDD" id="cd00207">
    <property type="entry name" value="fer2"/>
    <property type="match status" value="1"/>
</dbReference>
<dbReference type="InterPro" id="IPR012675">
    <property type="entry name" value="Beta-grasp_dom_sf"/>
</dbReference>
<protein>
    <submittedName>
        <fullName evidence="2">2Fe-2S ferredoxin-like protein</fullName>
    </submittedName>
</protein>
<evidence type="ECO:0000313" key="3">
    <source>
        <dbReference type="Proteomes" id="UP000811282"/>
    </source>
</evidence>
<dbReference type="PANTHER" id="PTHR30212">
    <property type="entry name" value="PROTEIN YIIM"/>
    <property type="match status" value="1"/>
</dbReference>
<proteinExistence type="predicted"/>
<dbReference type="Gene3D" id="3.10.20.30">
    <property type="match status" value="1"/>
</dbReference>
<organism evidence="2 3">
    <name type="scientific">Candidatus Sodalis endolongispinus</name>
    <dbReference type="NCBI Taxonomy" id="2812662"/>
    <lineage>
        <taxon>Bacteria</taxon>
        <taxon>Pseudomonadati</taxon>
        <taxon>Pseudomonadota</taxon>
        <taxon>Gammaproteobacteria</taxon>
        <taxon>Enterobacterales</taxon>
        <taxon>Bruguierivoracaceae</taxon>
        <taxon>Sodalis</taxon>
    </lineage>
</organism>
<accession>A0ABS5YA73</accession>
<evidence type="ECO:0000259" key="1">
    <source>
        <dbReference type="PROSITE" id="PS51085"/>
    </source>
</evidence>